<keyword evidence="1" id="KW-0812">Transmembrane</keyword>
<keyword evidence="1" id="KW-1133">Transmembrane helix</keyword>
<evidence type="ECO:0000256" key="1">
    <source>
        <dbReference type="SAM" id="Phobius"/>
    </source>
</evidence>
<dbReference type="OrthoDB" id="2364363at2"/>
<organism evidence="2 3">
    <name type="scientific">Metabacillus litoralis</name>
    <dbReference type="NCBI Taxonomy" id="152268"/>
    <lineage>
        <taxon>Bacteria</taxon>
        <taxon>Bacillati</taxon>
        <taxon>Bacillota</taxon>
        <taxon>Bacilli</taxon>
        <taxon>Bacillales</taxon>
        <taxon>Bacillaceae</taxon>
        <taxon>Metabacillus</taxon>
    </lineage>
</organism>
<reference evidence="2 3" key="1">
    <citation type="journal article" date="2005" name="Int. J. Syst. Evol. Microbiol.">
        <title>Bacillus litoralis sp. nov., isolated from a tidal flat of the Yellow Sea in Korea.</title>
        <authorList>
            <person name="Yoon J.H."/>
            <person name="Oh T.K."/>
        </authorList>
    </citation>
    <scope>NUCLEOTIDE SEQUENCE [LARGE SCALE GENOMIC DNA]</scope>
    <source>
        <strain evidence="2 3">SW-211</strain>
    </source>
</reference>
<sequence>MLIRIIMLLLIQIIGAKLILYINITFYSDLGLLTDTRPKETVVHEVSHAFGFKHKDDKPFGTAIMLCGPSFID</sequence>
<protein>
    <recommendedName>
        <fullName evidence="4">Peptidase M10 metallopeptidase domain-containing protein</fullName>
    </recommendedName>
</protein>
<keyword evidence="1" id="KW-0472">Membrane</keyword>
<evidence type="ECO:0000313" key="2">
    <source>
        <dbReference type="EMBL" id="TXC79015.1"/>
    </source>
</evidence>
<evidence type="ECO:0008006" key="4">
    <source>
        <dbReference type="Google" id="ProtNLM"/>
    </source>
</evidence>
<dbReference type="AlphaFoldDB" id="A0A5C6V5N9"/>
<keyword evidence="3" id="KW-1185">Reference proteome</keyword>
<proteinExistence type="predicted"/>
<comment type="caution">
    <text evidence="2">The sequence shown here is derived from an EMBL/GenBank/DDBJ whole genome shotgun (WGS) entry which is preliminary data.</text>
</comment>
<gene>
    <name evidence="2" type="ORF">FS935_22230</name>
</gene>
<dbReference type="EMBL" id="VOQF01000028">
    <property type="protein sequence ID" value="TXC79015.1"/>
    <property type="molecule type" value="Genomic_DNA"/>
</dbReference>
<feature type="transmembrane region" description="Helical" evidence="1">
    <location>
        <begin position="7"/>
        <end position="27"/>
    </location>
</feature>
<accession>A0A5C6V5N9</accession>
<name>A0A5C6V5N9_9BACI</name>
<dbReference type="Proteomes" id="UP000321363">
    <property type="component" value="Unassembled WGS sequence"/>
</dbReference>
<dbReference type="RefSeq" id="WP_158638691.1">
    <property type="nucleotide sequence ID" value="NZ_VOQF01000028.1"/>
</dbReference>
<evidence type="ECO:0000313" key="3">
    <source>
        <dbReference type="Proteomes" id="UP000321363"/>
    </source>
</evidence>
<dbReference type="SUPFAM" id="SSF55486">
    <property type="entry name" value="Metalloproteases ('zincins'), catalytic domain"/>
    <property type="match status" value="1"/>
</dbReference>